<gene>
    <name evidence="2" type="ORF">LEN_1978</name>
</gene>
<name>A0AAU9AJK4_LYSEN</name>
<organism evidence="2 3">
    <name type="scientific">Lysobacter enzymogenes</name>
    <dbReference type="NCBI Taxonomy" id="69"/>
    <lineage>
        <taxon>Bacteria</taxon>
        <taxon>Pseudomonadati</taxon>
        <taxon>Pseudomonadota</taxon>
        <taxon>Gammaproteobacteria</taxon>
        <taxon>Lysobacterales</taxon>
        <taxon>Lysobacteraceae</taxon>
        <taxon>Lysobacter</taxon>
    </lineage>
</organism>
<proteinExistence type="predicted"/>
<feature type="compositionally biased region" description="Polar residues" evidence="1">
    <location>
        <begin position="51"/>
        <end position="70"/>
    </location>
</feature>
<sequence>MAFIAPIVSGAAARAVPERGKQRAADAPVRGLRARAADACPGDRLRRPPSSAAQLRSSISEPTSGPTHSRTPPRATASALPAPRRA</sequence>
<dbReference type="Proteomes" id="UP000218824">
    <property type="component" value="Chromosome"/>
</dbReference>
<reference evidence="2 3" key="1">
    <citation type="journal article" date="2017" name="DNA Res.">
        <title>Complete genome sequence and expression profile of the commercial lytic enzyme producer Lysobacter enzymogenes M497-1.</title>
        <authorList>
            <person name="Takami H."/>
            <person name="Toyoda A."/>
            <person name="Uchiyama I."/>
            <person name="Itoh T."/>
            <person name="Takaki Y."/>
            <person name="Arai W."/>
            <person name="Nishi S."/>
            <person name="Kawai M."/>
            <person name="Shinya K."/>
            <person name="Ikeda H."/>
        </authorList>
    </citation>
    <scope>NUCLEOTIDE SEQUENCE [LARGE SCALE GENOMIC DNA]</scope>
    <source>
        <strain evidence="2 3">M497-1</strain>
    </source>
</reference>
<protein>
    <submittedName>
        <fullName evidence="2">Uncharacterized protein</fullName>
    </submittedName>
</protein>
<dbReference type="AlphaFoldDB" id="A0AAU9AJK4"/>
<evidence type="ECO:0000256" key="1">
    <source>
        <dbReference type="SAM" id="MobiDB-lite"/>
    </source>
</evidence>
<feature type="region of interest" description="Disordered" evidence="1">
    <location>
        <begin position="10"/>
        <end position="86"/>
    </location>
</feature>
<evidence type="ECO:0000313" key="3">
    <source>
        <dbReference type="Proteomes" id="UP000218824"/>
    </source>
</evidence>
<dbReference type="EMBL" id="AP014940">
    <property type="protein sequence ID" value="BAV97465.1"/>
    <property type="molecule type" value="Genomic_DNA"/>
</dbReference>
<evidence type="ECO:0000313" key="2">
    <source>
        <dbReference type="EMBL" id="BAV97465.1"/>
    </source>
</evidence>
<dbReference type="KEGG" id="lem:LEN_1978"/>
<accession>A0AAU9AJK4</accession>